<evidence type="ECO:0000313" key="2">
    <source>
        <dbReference type="EMBL" id="MBC5721578.1"/>
    </source>
</evidence>
<evidence type="ECO:0000256" key="1">
    <source>
        <dbReference type="SAM" id="Phobius"/>
    </source>
</evidence>
<protein>
    <submittedName>
        <fullName evidence="2">Uncharacterized protein</fullName>
    </submittedName>
</protein>
<dbReference type="EMBL" id="JACOPO010000001">
    <property type="protein sequence ID" value="MBC5721578.1"/>
    <property type="molecule type" value="Genomic_DNA"/>
</dbReference>
<keyword evidence="1" id="KW-0812">Transmembrane</keyword>
<sequence>MIADYMLLRLVIATIVILVASVLALSVKLVSRIVRSAAHKKSVKAYSWDRSKTVAR</sequence>
<gene>
    <name evidence="2" type="ORF">H8S11_01885</name>
</gene>
<organism evidence="2 3">
    <name type="scientific">Flintibacter hominis</name>
    <dbReference type="NCBI Taxonomy" id="2763048"/>
    <lineage>
        <taxon>Bacteria</taxon>
        <taxon>Bacillati</taxon>
        <taxon>Bacillota</taxon>
        <taxon>Clostridia</taxon>
        <taxon>Eubacteriales</taxon>
        <taxon>Flintibacter</taxon>
    </lineage>
</organism>
<name>A0A8J6J8F7_9FIRM</name>
<keyword evidence="1" id="KW-1133">Transmembrane helix</keyword>
<keyword evidence="3" id="KW-1185">Reference proteome</keyword>
<feature type="transmembrane region" description="Helical" evidence="1">
    <location>
        <begin position="6"/>
        <end position="30"/>
    </location>
</feature>
<dbReference type="Proteomes" id="UP000628736">
    <property type="component" value="Unassembled WGS sequence"/>
</dbReference>
<dbReference type="RefSeq" id="WP_186851987.1">
    <property type="nucleotide sequence ID" value="NZ_JACOPO010000001.1"/>
</dbReference>
<proteinExistence type="predicted"/>
<evidence type="ECO:0000313" key="3">
    <source>
        <dbReference type="Proteomes" id="UP000628736"/>
    </source>
</evidence>
<comment type="caution">
    <text evidence="2">The sequence shown here is derived from an EMBL/GenBank/DDBJ whole genome shotgun (WGS) entry which is preliminary data.</text>
</comment>
<accession>A0A8J6J8F7</accession>
<reference evidence="2" key="1">
    <citation type="submission" date="2020-08" db="EMBL/GenBank/DDBJ databases">
        <title>Genome public.</title>
        <authorList>
            <person name="Liu C."/>
            <person name="Sun Q."/>
        </authorList>
    </citation>
    <scope>NUCLEOTIDE SEQUENCE</scope>
    <source>
        <strain evidence="2">NSJ-23</strain>
    </source>
</reference>
<dbReference type="AlphaFoldDB" id="A0A8J6J8F7"/>
<keyword evidence="1" id="KW-0472">Membrane</keyword>